<feature type="compositionally biased region" description="Acidic residues" evidence="6">
    <location>
        <begin position="230"/>
        <end position="239"/>
    </location>
</feature>
<dbReference type="AlphaFoldDB" id="A0A5N4EBI3"/>
<feature type="region of interest" description="Disordered" evidence="6">
    <location>
        <begin position="220"/>
        <end position="239"/>
    </location>
</feature>
<dbReference type="FunFam" id="1.10.510.10:FF:000169">
    <property type="entry name" value="Serine/threonine-protein kinase 32A"/>
    <property type="match status" value="1"/>
</dbReference>
<dbReference type="SMART" id="SM00220">
    <property type="entry name" value="S_TKc"/>
    <property type="match status" value="1"/>
</dbReference>
<dbReference type="PANTHER" id="PTHR24355:SF31">
    <property type="entry name" value="SERINE_THREONINE KINASE 32A"/>
    <property type="match status" value="1"/>
</dbReference>
<evidence type="ECO:0000259" key="7">
    <source>
        <dbReference type="PROSITE" id="PS50011"/>
    </source>
</evidence>
<evidence type="ECO:0000313" key="9">
    <source>
        <dbReference type="Proteomes" id="UP000299084"/>
    </source>
</evidence>
<dbReference type="GO" id="GO:0007186">
    <property type="term" value="P:G protein-coupled receptor signaling pathway"/>
    <property type="evidence" value="ECO:0007669"/>
    <property type="project" value="TreeGrafter"/>
</dbReference>
<accession>A0A5N4EBI3</accession>
<dbReference type="Pfam" id="PF00069">
    <property type="entry name" value="Pkinase"/>
    <property type="match status" value="1"/>
</dbReference>
<keyword evidence="4 8" id="KW-0418">Kinase</keyword>
<name>A0A5N4EBI3_CAMDR</name>
<reference evidence="8 9" key="1">
    <citation type="journal article" date="2019" name="Mol. Ecol. Resour.">
        <title>Improving Illumina assemblies with Hi-C and long reads: an example with the North African dromedary.</title>
        <authorList>
            <person name="Elbers J.P."/>
            <person name="Rogers M.F."/>
            <person name="Perelman P.L."/>
            <person name="Proskuryakova A.A."/>
            <person name="Serdyukova N.A."/>
            <person name="Johnson W.E."/>
            <person name="Horin P."/>
            <person name="Corander J."/>
            <person name="Murphy D."/>
            <person name="Burger P.A."/>
        </authorList>
    </citation>
    <scope>NUCLEOTIDE SEQUENCE [LARGE SCALE GENOMIC DNA]</scope>
    <source>
        <strain evidence="8">Drom800</strain>
        <tissue evidence="8">Blood</tissue>
    </source>
</reference>
<dbReference type="PANTHER" id="PTHR24355">
    <property type="entry name" value="G PROTEIN-COUPLED RECEPTOR KINASE/RIBOSOMAL PROTEIN S6 KINASE"/>
    <property type="match status" value="1"/>
</dbReference>
<dbReference type="SUPFAM" id="SSF56112">
    <property type="entry name" value="Protein kinase-like (PK-like)"/>
    <property type="match status" value="1"/>
</dbReference>
<keyword evidence="1" id="KW-0723">Serine/threonine-protein kinase</keyword>
<dbReference type="GO" id="GO:0004703">
    <property type="term" value="F:G protein-coupled receptor kinase activity"/>
    <property type="evidence" value="ECO:0007669"/>
    <property type="project" value="TreeGrafter"/>
</dbReference>
<evidence type="ECO:0000256" key="2">
    <source>
        <dbReference type="ARBA" id="ARBA00022679"/>
    </source>
</evidence>
<keyword evidence="2" id="KW-0808">Transferase</keyword>
<evidence type="ECO:0000256" key="6">
    <source>
        <dbReference type="SAM" id="MobiDB-lite"/>
    </source>
</evidence>
<dbReference type="GO" id="GO:0009966">
    <property type="term" value="P:regulation of signal transduction"/>
    <property type="evidence" value="ECO:0007669"/>
    <property type="project" value="TreeGrafter"/>
</dbReference>
<keyword evidence="5" id="KW-0067">ATP-binding</keyword>
<evidence type="ECO:0000256" key="3">
    <source>
        <dbReference type="ARBA" id="ARBA00022741"/>
    </source>
</evidence>
<evidence type="ECO:0000256" key="4">
    <source>
        <dbReference type="ARBA" id="ARBA00022777"/>
    </source>
</evidence>
<feature type="non-terminal residue" evidence="8">
    <location>
        <position position="1"/>
    </location>
</feature>
<feature type="domain" description="Protein kinase" evidence="7">
    <location>
        <begin position="1"/>
        <end position="136"/>
    </location>
</feature>
<keyword evidence="9" id="KW-1185">Reference proteome</keyword>
<organism evidence="8 9">
    <name type="scientific">Camelus dromedarius</name>
    <name type="common">Dromedary</name>
    <name type="synonym">Arabian camel</name>
    <dbReference type="NCBI Taxonomy" id="9838"/>
    <lineage>
        <taxon>Eukaryota</taxon>
        <taxon>Metazoa</taxon>
        <taxon>Chordata</taxon>
        <taxon>Craniata</taxon>
        <taxon>Vertebrata</taxon>
        <taxon>Euteleostomi</taxon>
        <taxon>Mammalia</taxon>
        <taxon>Eutheria</taxon>
        <taxon>Laurasiatheria</taxon>
        <taxon>Artiodactyla</taxon>
        <taxon>Tylopoda</taxon>
        <taxon>Camelidae</taxon>
        <taxon>Camelus</taxon>
    </lineage>
</organism>
<gene>
    <name evidence="8" type="ORF">Cadr_000004841</name>
</gene>
<evidence type="ECO:0000256" key="5">
    <source>
        <dbReference type="ARBA" id="ARBA00022840"/>
    </source>
</evidence>
<dbReference type="EMBL" id="JWIN03000003">
    <property type="protein sequence ID" value="KAB1280841.1"/>
    <property type="molecule type" value="Genomic_DNA"/>
</dbReference>
<dbReference type="Gene3D" id="1.10.510.10">
    <property type="entry name" value="Transferase(Phosphotransferase) domain 1"/>
    <property type="match status" value="1"/>
</dbReference>
<dbReference type="PROSITE" id="PS50011">
    <property type="entry name" value="PROTEIN_KINASE_DOM"/>
    <property type="match status" value="1"/>
</dbReference>
<dbReference type="GO" id="GO:0001664">
    <property type="term" value="F:G protein-coupled receptor binding"/>
    <property type="evidence" value="ECO:0007669"/>
    <property type="project" value="TreeGrafter"/>
</dbReference>
<comment type="caution">
    <text evidence="8">The sequence shown here is derived from an EMBL/GenBank/DDBJ whole genome shotgun (WGS) entry which is preliminary data.</text>
</comment>
<proteinExistence type="predicted"/>
<dbReference type="InterPro" id="IPR000719">
    <property type="entry name" value="Prot_kinase_dom"/>
</dbReference>
<dbReference type="InterPro" id="IPR011009">
    <property type="entry name" value="Kinase-like_dom_sf"/>
</dbReference>
<dbReference type="Proteomes" id="UP000299084">
    <property type="component" value="Unassembled WGS sequence"/>
</dbReference>
<dbReference type="Gene3D" id="3.30.200.20">
    <property type="entry name" value="Phosphorylase Kinase, domain 1"/>
    <property type="match status" value="1"/>
</dbReference>
<keyword evidence="3" id="KW-0547">Nucleotide-binding</keyword>
<evidence type="ECO:0000256" key="1">
    <source>
        <dbReference type="ARBA" id="ARBA00022527"/>
    </source>
</evidence>
<evidence type="ECO:0000313" key="8">
    <source>
        <dbReference type="EMBL" id="KAB1280841.1"/>
    </source>
</evidence>
<dbReference type="GO" id="GO:0005524">
    <property type="term" value="F:ATP binding"/>
    <property type="evidence" value="ECO:0007669"/>
    <property type="project" value="UniProtKB-KW"/>
</dbReference>
<protein>
    <submittedName>
        <fullName evidence="8">Serine/threonine-protein kinase 32A</fullName>
    </submittedName>
</protein>
<sequence length="239" mass="27683">DMKPDNILLDEHGHAHVTDFNVATTLPADVRITAVAGTKPYMAPEMFSSSREAGYSFAVDWWSLGVTAYELLRGRRPYHIRSSTSSKEIAHLFETALVTYPSAWSQEMVSLLKKLLELNPDQRFSHLSDIQNFPYMSDVKWDAVLQKRLIPGFTPNKGRLNCDPTFELEEMILESKPLHKKKKRLAKKEKEMRKCDSSQKEFIIFNREKVKRDFNKRQANVALEQTKDPQEEDGWNNHL</sequence>